<dbReference type="Pfam" id="PF00659">
    <property type="entry name" value="POLO_box"/>
    <property type="match status" value="1"/>
</dbReference>
<dbReference type="InterPro" id="IPR000719">
    <property type="entry name" value="Prot_kinase_dom"/>
</dbReference>
<protein>
    <recommendedName>
        <fullName evidence="8">Serine/threonine-protein kinase PLK</fullName>
        <ecNumber evidence="8">2.7.11.21</ecNumber>
    </recommendedName>
    <alternativeName>
        <fullName evidence="8">Polo-like kinase</fullName>
    </alternativeName>
</protein>
<dbReference type="PANTHER" id="PTHR24345:SF0">
    <property type="entry name" value="CELL CYCLE SERINE_THREONINE-PROTEIN KINASE CDC5_MSD2"/>
    <property type="match status" value="1"/>
</dbReference>
<evidence type="ECO:0000256" key="2">
    <source>
        <dbReference type="ARBA" id="ARBA00022679"/>
    </source>
</evidence>
<dbReference type="PROSITE" id="PS50078">
    <property type="entry name" value="POLO_BOX"/>
    <property type="match status" value="1"/>
</dbReference>
<dbReference type="EMBL" id="JAPFFF010000019">
    <property type="protein sequence ID" value="KAK8858179.1"/>
    <property type="molecule type" value="Genomic_DNA"/>
</dbReference>
<gene>
    <name evidence="11" type="ORF">M9Y10_013280</name>
</gene>
<organism evidence="11 12">
    <name type="scientific">Tritrichomonas musculus</name>
    <dbReference type="NCBI Taxonomy" id="1915356"/>
    <lineage>
        <taxon>Eukaryota</taxon>
        <taxon>Metamonada</taxon>
        <taxon>Parabasalia</taxon>
        <taxon>Tritrichomonadida</taxon>
        <taxon>Tritrichomonadidae</taxon>
        <taxon>Tritrichomonas</taxon>
    </lineage>
</organism>
<comment type="similarity">
    <text evidence="8">Belongs to the protein kinase superfamily. Ser/Thr protein kinase family. CDC5/Polo subfamily.</text>
</comment>
<evidence type="ECO:0000313" key="11">
    <source>
        <dbReference type="EMBL" id="KAK8858179.1"/>
    </source>
</evidence>
<evidence type="ECO:0000256" key="7">
    <source>
        <dbReference type="PROSITE-ProRule" id="PRU10141"/>
    </source>
</evidence>
<dbReference type="SUPFAM" id="SSF82615">
    <property type="entry name" value="Polo-box domain"/>
    <property type="match status" value="2"/>
</dbReference>
<comment type="catalytic activity">
    <reaction evidence="8">
        <text>L-threonyl-[protein] + ATP = O-phospho-L-threonyl-[protein] + ADP + H(+)</text>
        <dbReference type="Rhea" id="RHEA:46608"/>
        <dbReference type="Rhea" id="RHEA-COMP:11060"/>
        <dbReference type="Rhea" id="RHEA-COMP:11605"/>
        <dbReference type="ChEBI" id="CHEBI:15378"/>
        <dbReference type="ChEBI" id="CHEBI:30013"/>
        <dbReference type="ChEBI" id="CHEBI:30616"/>
        <dbReference type="ChEBI" id="CHEBI:61977"/>
        <dbReference type="ChEBI" id="CHEBI:456216"/>
        <dbReference type="EC" id="2.7.11.21"/>
    </reaction>
</comment>
<dbReference type="CDD" id="cd13118">
    <property type="entry name" value="POLO_box_1"/>
    <property type="match status" value="1"/>
</dbReference>
<keyword evidence="1 8" id="KW-0723">Serine/threonine-protein kinase</keyword>
<keyword evidence="6 7" id="KW-0067">ATP-binding</keyword>
<evidence type="ECO:0000259" key="9">
    <source>
        <dbReference type="PROSITE" id="PS50011"/>
    </source>
</evidence>
<evidence type="ECO:0000256" key="8">
    <source>
        <dbReference type="RuleBase" id="RU361162"/>
    </source>
</evidence>
<dbReference type="PROSITE" id="PS00107">
    <property type="entry name" value="PROTEIN_KINASE_ATP"/>
    <property type="match status" value="1"/>
</dbReference>
<evidence type="ECO:0000256" key="5">
    <source>
        <dbReference type="ARBA" id="ARBA00022777"/>
    </source>
</evidence>
<accession>A0ABR2I6P4</accession>
<keyword evidence="5 8" id="KW-0418">Kinase</keyword>
<feature type="domain" description="POLO box" evidence="10">
    <location>
        <begin position="383"/>
        <end position="464"/>
    </location>
</feature>
<evidence type="ECO:0000256" key="4">
    <source>
        <dbReference type="ARBA" id="ARBA00022741"/>
    </source>
</evidence>
<dbReference type="PROSITE" id="PS50011">
    <property type="entry name" value="PROTEIN_KINASE_DOM"/>
    <property type="match status" value="1"/>
</dbReference>
<dbReference type="CDD" id="cd13117">
    <property type="entry name" value="POLO_box_2"/>
    <property type="match status" value="1"/>
</dbReference>
<dbReference type="PROSITE" id="PS00108">
    <property type="entry name" value="PROTEIN_KINASE_ST"/>
    <property type="match status" value="1"/>
</dbReference>
<sequence>MDEEDLIPTSIIHIIPGQVPIIYKRFEELGHGGFAKVYRAVNRNTGQEVAIKITSKERLWKPKAMKKHKFEVEIQKSLHHPNVVKAYDFFEDQLFTYLVLELCPNGTLKSLIKKKTRLTEQETIKYVRDILHGLAYIHDNNIIHRDIKLENFLIDSDGHIKIADFGLSAKIKYDGERKHTVCGTPNYISPELLLDPEKGISYEVDIWALGVSAFAMLTGKLPFQARKTEETYEKIKKCDFQFPNDIHLSLGAKMFIEYLLNLNPILRPTAHQLKSYPWLQNSSAHLQRPLLLEVQNSVSTSSDDSKPYRTSNFDDPAASKVNVYNDNRMFNNNLLVNTILNNTTNNTNNMTNNFNVNPTNVITEKEVKVVENDSQEMSLPKYFVSRFCDYSEKYGLGYLLLNGCVGVCFKDCTRMILDPHQEFIQYWRTFQDEKPEILDINDAEEERKIRILFKFSSSLKKTKTMFEIPDEKCDPNVPLLHVKYWSRNEEATLFRMNNRNIQLNFQDRKKLIIFWNNRKLMIVPSIYDSGHLYRIHDVLKKPDDDDMKTRLVFAKQVLAEMSRPLRKETIINV</sequence>
<dbReference type="InterPro" id="IPR000959">
    <property type="entry name" value="POLO_box_dom"/>
</dbReference>
<dbReference type="Proteomes" id="UP001470230">
    <property type="component" value="Unassembled WGS sequence"/>
</dbReference>
<proteinExistence type="inferred from homology"/>
<name>A0ABR2I6P4_9EUKA</name>
<evidence type="ECO:0000256" key="6">
    <source>
        <dbReference type="ARBA" id="ARBA00022840"/>
    </source>
</evidence>
<dbReference type="InterPro" id="IPR033701">
    <property type="entry name" value="POLO_box_1"/>
</dbReference>
<feature type="binding site" evidence="7">
    <location>
        <position position="52"/>
    </location>
    <ligand>
        <name>ATP</name>
        <dbReference type="ChEBI" id="CHEBI:30616"/>
    </ligand>
</feature>
<evidence type="ECO:0000259" key="10">
    <source>
        <dbReference type="PROSITE" id="PS50078"/>
    </source>
</evidence>
<reference evidence="11 12" key="1">
    <citation type="submission" date="2024-04" db="EMBL/GenBank/DDBJ databases">
        <title>Tritrichomonas musculus Genome.</title>
        <authorList>
            <person name="Alves-Ferreira E."/>
            <person name="Grigg M."/>
            <person name="Lorenzi H."/>
            <person name="Galac M."/>
        </authorList>
    </citation>
    <scope>NUCLEOTIDE SEQUENCE [LARGE SCALE GENOMIC DNA]</scope>
    <source>
        <strain evidence="11 12">EAF2021</strain>
    </source>
</reference>
<dbReference type="Pfam" id="PF00069">
    <property type="entry name" value="Pkinase"/>
    <property type="match status" value="1"/>
</dbReference>
<dbReference type="InterPro" id="IPR011009">
    <property type="entry name" value="Kinase-like_dom_sf"/>
</dbReference>
<keyword evidence="12" id="KW-1185">Reference proteome</keyword>
<evidence type="ECO:0000256" key="3">
    <source>
        <dbReference type="ARBA" id="ARBA00022737"/>
    </source>
</evidence>
<dbReference type="Gene3D" id="1.10.510.10">
    <property type="entry name" value="Transferase(Phosphotransferase) domain 1"/>
    <property type="match status" value="1"/>
</dbReference>
<keyword evidence="2 8" id="KW-0808">Transferase</keyword>
<evidence type="ECO:0000256" key="1">
    <source>
        <dbReference type="ARBA" id="ARBA00022527"/>
    </source>
</evidence>
<dbReference type="InterPro" id="IPR008271">
    <property type="entry name" value="Ser/Thr_kinase_AS"/>
</dbReference>
<dbReference type="SUPFAM" id="SSF56112">
    <property type="entry name" value="Protein kinase-like (PK-like)"/>
    <property type="match status" value="1"/>
</dbReference>
<dbReference type="SMART" id="SM00220">
    <property type="entry name" value="S_TKc"/>
    <property type="match status" value="1"/>
</dbReference>
<feature type="domain" description="Protein kinase" evidence="9">
    <location>
        <begin position="23"/>
        <end position="279"/>
    </location>
</feature>
<keyword evidence="3" id="KW-0677">Repeat</keyword>
<dbReference type="EC" id="2.7.11.21" evidence="8"/>
<evidence type="ECO:0000313" key="12">
    <source>
        <dbReference type="Proteomes" id="UP001470230"/>
    </source>
</evidence>
<dbReference type="InterPro" id="IPR017441">
    <property type="entry name" value="Protein_kinase_ATP_BS"/>
</dbReference>
<keyword evidence="4 7" id="KW-0547">Nucleotide-binding</keyword>
<comment type="caution">
    <text evidence="11">The sequence shown here is derived from an EMBL/GenBank/DDBJ whole genome shotgun (WGS) entry which is preliminary data.</text>
</comment>
<dbReference type="InterPro" id="IPR036947">
    <property type="entry name" value="POLO_box_dom_sf"/>
</dbReference>
<dbReference type="Gene3D" id="3.30.1120.30">
    <property type="entry name" value="POLO box domain"/>
    <property type="match status" value="2"/>
</dbReference>
<dbReference type="PANTHER" id="PTHR24345">
    <property type="entry name" value="SERINE/THREONINE-PROTEIN KINASE PLK"/>
    <property type="match status" value="1"/>
</dbReference>
<dbReference type="InterPro" id="IPR033695">
    <property type="entry name" value="POLO_box_2"/>
</dbReference>